<protein>
    <submittedName>
        <fullName evidence="2 3">Uncharacterized protein</fullName>
    </submittedName>
</protein>
<dbReference type="EMBL" id="JH993050">
    <property type="protein sequence ID" value="EKX38270.1"/>
    <property type="molecule type" value="Genomic_DNA"/>
</dbReference>
<evidence type="ECO:0000313" key="3">
    <source>
        <dbReference type="EnsemblProtists" id="EKX38270"/>
    </source>
</evidence>
<evidence type="ECO:0000313" key="4">
    <source>
        <dbReference type="Proteomes" id="UP000011087"/>
    </source>
</evidence>
<organism evidence="2">
    <name type="scientific">Guillardia theta (strain CCMP2712)</name>
    <name type="common">Cryptophyte</name>
    <dbReference type="NCBI Taxonomy" id="905079"/>
    <lineage>
        <taxon>Eukaryota</taxon>
        <taxon>Cryptophyceae</taxon>
        <taxon>Pyrenomonadales</taxon>
        <taxon>Geminigeraceae</taxon>
        <taxon>Guillardia</taxon>
    </lineage>
</organism>
<dbReference type="EnsemblProtists" id="EKX38270">
    <property type="protein sequence ID" value="EKX38270"/>
    <property type="gene ID" value="GUITHDRAFT_144378"/>
</dbReference>
<dbReference type="KEGG" id="gtt:GUITHDRAFT_144378"/>
<feature type="region of interest" description="Disordered" evidence="1">
    <location>
        <begin position="503"/>
        <end position="528"/>
    </location>
</feature>
<name>L1IR46_GUITC</name>
<reference evidence="4" key="2">
    <citation type="submission" date="2012-11" db="EMBL/GenBank/DDBJ databases">
        <authorList>
            <person name="Kuo A."/>
            <person name="Curtis B.A."/>
            <person name="Tanifuji G."/>
            <person name="Burki F."/>
            <person name="Gruber A."/>
            <person name="Irimia M."/>
            <person name="Maruyama S."/>
            <person name="Arias M.C."/>
            <person name="Ball S.G."/>
            <person name="Gile G.H."/>
            <person name="Hirakawa Y."/>
            <person name="Hopkins J.F."/>
            <person name="Rensing S.A."/>
            <person name="Schmutz J."/>
            <person name="Symeonidi A."/>
            <person name="Elias M."/>
            <person name="Eveleigh R.J."/>
            <person name="Herman E.K."/>
            <person name="Klute M.J."/>
            <person name="Nakayama T."/>
            <person name="Obornik M."/>
            <person name="Reyes-Prieto A."/>
            <person name="Armbrust E.V."/>
            <person name="Aves S.J."/>
            <person name="Beiko R.G."/>
            <person name="Coutinho P."/>
            <person name="Dacks J.B."/>
            <person name="Durnford D.G."/>
            <person name="Fast N.M."/>
            <person name="Green B.R."/>
            <person name="Grisdale C."/>
            <person name="Hempe F."/>
            <person name="Henrissat B."/>
            <person name="Hoppner M.P."/>
            <person name="Ishida K.-I."/>
            <person name="Kim E."/>
            <person name="Koreny L."/>
            <person name="Kroth P.G."/>
            <person name="Liu Y."/>
            <person name="Malik S.-B."/>
            <person name="Maier U.G."/>
            <person name="McRose D."/>
            <person name="Mock T."/>
            <person name="Neilson J.A."/>
            <person name="Onodera N.T."/>
            <person name="Poole A.M."/>
            <person name="Pritham E.J."/>
            <person name="Richards T.A."/>
            <person name="Rocap G."/>
            <person name="Roy S.W."/>
            <person name="Sarai C."/>
            <person name="Schaack S."/>
            <person name="Shirato S."/>
            <person name="Slamovits C.H."/>
            <person name="Spencer D.F."/>
            <person name="Suzuki S."/>
            <person name="Worden A.Z."/>
            <person name="Zauner S."/>
            <person name="Barry K."/>
            <person name="Bell C."/>
            <person name="Bharti A.K."/>
            <person name="Crow J.A."/>
            <person name="Grimwood J."/>
            <person name="Kramer R."/>
            <person name="Lindquist E."/>
            <person name="Lucas S."/>
            <person name="Salamov A."/>
            <person name="McFadden G.I."/>
            <person name="Lane C.E."/>
            <person name="Keeling P.J."/>
            <person name="Gray M.W."/>
            <person name="Grigoriev I.V."/>
            <person name="Archibald J.M."/>
        </authorList>
    </citation>
    <scope>NUCLEOTIDE SEQUENCE</scope>
    <source>
        <strain evidence="4">CCMP2712</strain>
    </source>
</reference>
<dbReference type="HOGENOM" id="CLU_516276_0_0_1"/>
<evidence type="ECO:0000313" key="2">
    <source>
        <dbReference type="EMBL" id="EKX38270.1"/>
    </source>
</evidence>
<reference evidence="3" key="3">
    <citation type="submission" date="2015-06" db="UniProtKB">
        <authorList>
            <consortium name="EnsemblProtists"/>
        </authorList>
    </citation>
    <scope>IDENTIFICATION</scope>
</reference>
<keyword evidence="4" id="KW-1185">Reference proteome</keyword>
<accession>L1IR46</accession>
<dbReference type="AlphaFoldDB" id="L1IR46"/>
<proteinExistence type="predicted"/>
<gene>
    <name evidence="2" type="ORF">GUITHDRAFT_144378</name>
</gene>
<feature type="compositionally biased region" description="Basic and acidic residues" evidence="1">
    <location>
        <begin position="518"/>
        <end position="528"/>
    </location>
</feature>
<dbReference type="RefSeq" id="XP_005825250.1">
    <property type="nucleotide sequence ID" value="XM_005825193.1"/>
</dbReference>
<dbReference type="GeneID" id="17295015"/>
<reference evidence="2 4" key="1">
    <citation type="journal article" date="2012" name="Nature">
        <title>Algal genomes reveal evolutionary mosaicism and the fate of nucleomorphs.</title>
        <authorList>
            <consortium name="DOE Joint Genome Institute"/>
            <person name="Curtis B.A."/>
            <person name="Tanifuji G."/>
            <person name="Burki F."/>
            <person name="Gruber A."/>
            <person name="Irimia M."/>
            <person name="Maruyama S."/>
            <person name="Arias M.C."/>
            <person name="Ball S.G."/>
            <person name="Gile G.H."/>
            <person name="Hirakawa Y."/>
            <person name="Hopkins J.F."/>
            <person name="Kuo A."/>
            <person name="Rensing S.A."/>
            <person name="Schmutz J."/>
            <person name="Symeonidi A."/>
            <person name="Elias M."/>
            <person name="Eveleigh R.J."/>
            <person name="Herman E.K."/>
            <person name="Klute M.J."/>
            <person name="Nakayama T."/>
            <person name="Obornik M."/>
            <person name="Reyes-Prieto A."/>
            <person name="Armbrust E.V."/>
            <person name="Aves S.J."/>
            <person name="Beiko R.G."/>
            <person name="Coutinho P."/>
            <person name="Dacks J.B."/>
            <person name="Durnford D.G."/>
            <person name="Fast N.M."/>
            <person name="Green B.R."/>
            <person name="Grisdale C.J."/>
            <person name="Hempel F."/>
            <person name="Henrissat B."/>
            <person name="Hoppner M.P."/>
            <person name="Ishida K."/>
            <person name="Kim E."/>
            <person name="Koreny L."/>
            <person name="Kroth P.G."/>
            <person name="Liu Y."/>
            <person name="Malik S.B."/>
            <person name="Maier U.G."/>
            <person name="McRose D."/>
            <person name="Mock T."/>
            <person name="Neilson J.A."/>
            <person name="Onodera N.T."/>
            <person name="Poole A.M."/>
            <person name="Pritham E.J."/>
            <person name="Richards T.A."/>
            <person name="Rocap G."/>
            <person name="Roy S.W."/>
            <person name="Sarai C."/>
            <person name="Schaack S."/>
            <person name="Shirato S."/>
            <person name="Slamovits C.H."/>
            <person name="Spencer D.F."/>
            <person name="Suzuki S."/>
            <person name="Worden A.Z."/>
            <person name="Zauner S."/>
            <person name="Barry K."/>
            <person name="Bell C."/>
            <person name="Bharti A.K."/>
            <person name="Crow J.A."/>
            <person name="Grimwood J."/>
            <person name="Kramer R."/>
            <person name="Lindquist E."/>
            <person name="Lucas S."/>
            <person name="Salamov A."/>
            <person name="McFadden G.I."/>
            <person name="Lane C.E."/>
            <person name="Keeling P.J."/>
            <person name="Gray M.W."/>
            <person name="Grigoriev I.V."/>
            <person name="Archibald J.M."/>
        </authorList>
    </citation>
    <scope>NUCLEOTIDE SEQUENCE</scope>
    <source>
        <strain evidence="2 4">CCMP2712</strain>
    </source>
</reference>
<feature type="compositionally biased region" description="Acidic residues" evidence="1">
    <location>
        <begin position="503"/>
        <end position="517"/>
    </location>
</feature>
<dbReference type="PaxDb" id="55529-EKX38270"/>
<evidence type="ECO:0000256" key="1">
    <source>
        <dbReference type="SAM" id="MobiDB-lite"/>
    </source>
</evidence>
<sequence>MVSYKDKLGVANQEADYVEAMRNMAIRDNQEDDAEFTSNVKRVSKPKDLWKGFISSFRNGHLTLTCVIDFPYKDYGLRKESLNLPPSESLLERMFVFKVGDNTLERFSLHVHSLERWNDRGSINARAKRVSAVNLRRCMRLREDELFEEAEFHKHEVLPISQYLRDNWRKHLREGQTGDIEWRWHDRPGKLPNFDTSYPDRYKEVLDVLKFASGAQDAKDYYYETYGKQETRRRMRSAFTGDSQEKENECDVVLLEKPMVVGLCVGVGKYDSLPQLSSVEDSRALCEALAKTPRCRGAECRDPSELNLIRFLRTHFVGISKLPPPLILLYYSGHVLREVKEGELCLLPTNFDASDLEPMEEELYCVLTLKHLVSIWRESFQSERPRVLLLVDGCRTVVPNQGRLGKELNLPAEWSMCVCRRSGGGEAAPEGSYMHSMLMDQQEGIFAEGKSLREVLARIRDRAPAGIMVEMQLQEDLLESLRPSGPVEFRSRVMEEEAVMVAEEEGNEAESMELDNPDTERQVRRKTE</sequence>
<dbReference type="Proteomes" id="UP000011087">
    <property type="component" value="Unassembled WGS sequence"/>
</dbReference>